<dbReference type="PANTHER" id="PTHR12849">
    <property type="entry name" value="RNA LARIAT DEBRANCHING ENZYME"/>
    <property type="match status" value="1"/>
</dbReference>
<name>A0A367XUU0_9ASCO</name>
<dbReference type="InterPro" id="IPR007708">
    <property type="entry name" value="DBR1_C"/>
</dbReference>
<dbReference type="PANTHER" id="PTHR12849:SF0">
    <property type="entry name" value="LARIAT DEBRANCHING ENZYME"/>
    <property type="match status" value="1"/>
</dbReference>
<dbReference type="EMBL" id="QLNQ01000028">
    <property type="protein sequence ID" value="RCK57393.1"/>
    <property type="molecule type" value="Genomic_DNA"/>
</dbReference>
<proteinExistence type="predicted"/>
<dbReference type="Proteomes" id="UP000253472">
    <property type="component" value="Unassembled WGS sequence"/>
</dbReference>
<gene>
    <name evidence="2" type="primary">DBR1</name>
    <name evidence="2" type="ORF">Cantr_06890</name>
</gene>
<reference evidence="2 3" key="1">
    <citation type="submission" date="2018-06" db="EMBL/GenBank/DDBJ databases">
        <title>Whole genome sequencing of Candida tropicalis (genome annotated by CSBL at Korea University).</title>
        <authorList>
            <person name="Ahn J."/>
        </authorList>
    </citation>
    <scope>NUCLEOTIDE SEQUENCE [LARGE SCALE GENOMIC DNA]</scope>
    <source>
        <strain evidence="2 3">ATCC 20962</strain>
    </source>
</reference>
<dbReference type="AlphaFoldDB" id="A0A367XUU0"/>
<protein>
    <submittedName>
        <fullName evidence="2">Lariat debranching enzyme</fullName>
    </submittedName>
</protein>
<dbReference type="SMART" id="SM01124">
    <property type="entry name" value="DBR1"/>
    <property type="match status" value="1"/>
</dbReference>
<evidence type="ECO:0000313" key="3">
    <source>
        <dbReference type="Proteomes" id="UP000253472"/>
    </source>
</evidence>
<dbReference type="STRING" id="5486.A0A367XUU0"/>
<accession>A0A367XUU0</accession>
<dbReference type="OrthoDB" id="407609at2759"/>
<dbReference type="GO" id="GO:0008419">
    <property type="term" value="F:RNA lariat debranching enzyme activity"/>
    <property type="evidence" value="ECO:0007669"/>
    <property type="project" value="TreeGrafter"/>
</dbReference>
<organism evidence="2 3">
    <name type="scientific">Candida viswanathii</name>
    <dbReference type="NCBI Taxonomy" id="5486"/>
    <lineage>
        <taxon>Eukaryota</taxon>
        <taxon>Fungi</taxon>
        <taxon>Dikarya</taxon>
        <taxon>Ascomycota</taxon>
        <taxon>Saccharomycotina</taxon>
        <taxon>Pichiomycetes</taxon>
        <taxon>Debaryomycetaceae</taxon>
        <taxon>Candida/Lodderomyces clade</taxon>
        <taxon>Candida</taxon>
    </lineage>
</organism>
<dbReference type="GO" id="GO:0005634">
    <property type="term" value="C:nucleus"/>
    <property type="evidence" value="ECO:0007669"/>
    <property type="project" value="TreeGrafter"/>
</dbReference>
<feature type="domain" description="Lariat debranching enzyme C-terminal" evidence="1">
    <location>
        <begin position="214"/>
        <end position="362"/>
    </location>
</feature>
<sequence>MADFTKLKYGGWVAPNIYYLGEFGSLWFKGIQITGWSGIFNYHSFVNQSVQMEKVPFDSSEIRSVYHTKLQAFAKMYMMNHDMDVVMSHDWPVGIERYGDAQKLLKMKPFFKEDIKSGKLGSPLNKFLLGYLRPKLWCSAHLHVKFEATIKRDSGKVNENELELDMDDEEEVKNKEEIALDMDDEEEKEGKVGFEETFHFVQQNGSKKLKSELTPQRGPCDHDTKFLALDKCGKRRNFLQIETIDVTHPAHPSFTQDKLYYSKRAIAINRVVEAYLQDHKQEFLQIDTKEIVHNPQNFPLVNELMKLVDLEFKKLSALKDEEFAVPENFQIVAPVEYNNELKYYPNNQTQEYCEKFNIPAPNYL</sequence>
<comment type="caution">
    <text evidence="2">The sequence shown here is derived from an EMBL/GenBank/DDBJ whole genome shotgun (WGS) entry which is preliminary data.</text>
</comment>
<evidence type="ECO:0000313" key="2">
    <source>
        <dbReference type="EMBL" id="RCK57393.1"/>
    </source>
</evidence>
<dbReference type="GO" id="GO:0000398">
    <property type="term" value="P:mRNA splicing, via spliceosome"/>
    <property type="evidence" value="ECO:0007669"/>
    <property type="project" value="TreeGrafter"/>
</dbReference>
<evidence type="ECO:0000259" key="1">
    <source>
        <dbReference type="SMART" id="SM01124"/>
    </source>
</evidence>
<keyword evidence="3" id="KW-1185">Reference proteome</keyword>
<dbReference type="Pfam" id="PF05011">
    <property type="entry name" value="DBR1"/>
    <property type="match status" value="1"/>
</dbReference>